<dbReference type="InterPro" id="IPR011993">
    <property type="entry name" value="PH-like_dom_sf"/>
</dbReference>
<feature type="domain" description="BEACH" evidence="1">
    <location>
        <begin position="2007"/>
        <end position="2293"/>
    </location>
</feature>
<dbReference type="SUPFAM" id="SSF49899">
    <property type="entry name" value="Concanavalin A-like lectins/glucanases"/>
    <property type="match status" value="1"/>
</dbReference>
<evidence type="ECO:0000259" key="1">
    <source>
        <dbReference type="PROSITE" id="PS50197"/>
    </source>
</evidence>
<evidence type="ECO:0000313" key="3">
    <source>
        <dbReference type="EMBL" id="OHS99739.1"/>
    </source>
</evidence>
<dbReference type="PANTHER" id="PTHR13743">
    <property type="entry name" value="BEIGE/BEACH-RELATED"/>
    <property type="match status" value="1"/>
</dbReference>
<name>A0A1J4JQE6_9EUKA</name>
<dbReference type="CDD" id="cd06071">
    <property type="entry name" value="Beach"/>
    <property type="match status" value="1"/>
</dbReference>
<dbReference type="SUPFAM" id="SSF81837">
    <property type="entry name" value="BEACH domain"/>
    <property type="match status" value="1"/>
</dbReference>
<dbReference type="GeneID" id="94843971"/>
<dbReference type="SMART" id="SM01026">
    <property type="entry name" value="Beach"/>
    <property type="match status" value="1"/>
</dbReference>
<dbReference type="InterPro" id="IPR015943">
    <property type="entry name" value="WD40/YVTN_repeat-like_dom_sf"/>
</dbReference>
<dbReference type="Pfam" id="PF14844">
    <property type="entry name" value="PH_BEACH"/>
    <property type="match status" value="1"/>
</dbReference>
<dbReference type="Proteomes" id="UP000179807">
    <property type="component" value="Unassembled WGS sequence"/>
</dbReference>
<dbReference type="PROSITE" id="PS51783">
    <property type="entry name" value="PH_BEACH"/>
    <property type="match status" value="1"/>
</dbReference>
<sequence>MKSLENHLHHIGAAPFQVIWAKYFTMKCDLNNSGTTPVDQFLKSISYTPSDPSIIKSETQNCKSIPEITEKLAEIFNLKNFNIYFSAIIAKNAKSQKQQSIKSPNDGIIPQYIFRGFIATSYLLDQALDSQFDKNMKPIFDTNSWKIIHCTSEFLLLHSSTSGNFDVSDFVNSLDLVFESYSKHADKIVLLQEDDPVYTSLTDFMFIIISSISQHFMTSLNNVLIFLNSIFKSWLNNIEYLNPNTKLYEYYNGYVQILIYIVGNLNRNQKIGISYNISKFLSFYDPVGPDDILFSHGIDNLLLLSKIIDNLGDDSRSMACHGFFQFSIYSSSNYILKDNTFKETENKNESRNTEETLIYVNKPDEYFKTHQLVDMSLINCTFKKKFINRLKEIIQNLFTAASVNQILCHIHSNSKRLNNNQAQNFFLLIMAAVGPIQNFPDYGVSMIIESLIYKHLFETPTNSIHQKILDITFPFILNAVHNNTSVIEFLLKKISEICSINYEYISLFMPLFRSILNSDKCNVFVSELLKTDKIINLIQKYIKIGQYQQQIDELISFLQVASLVCPLEFFRSYSLPPILLEIVTCERYYRLIFPCYSYALNLSSTYGNQANEIISHIILTIPVIFTQINQETEINAEDTDKFQSNKKAMIKLSNDFVIVIRDSVSTFNRMLVMDLLKQKFFIALSSLPQATKDAMTLKNVILILSSIYLKHSKISTFFESNGSPVFSALKESFKFVPIDEELIELLLSFAMNKHVSLHFITMPMIQNRAPLKLLLDIATGTEYEEQIIDDLIVLCNGSTSNAFECFHINIIGYALNRAFDKKLQVKATTLFQSVASTFFSPLSLNDTFKILYSTSLEKRSACHQLILDCLLRLLIEDRPNPVNCYFHLNGLQTGIFGPSLQVSSKWYFITTLRLDISTTDRDPILALQDEDCSLLMFSFVNSELVFSREKNHKKHDVFFKNVKFLKHVWYQMLICYTPKLITLYVNGKIASTIKISNRDLNGKTIFRIGCCSSANFSGDFGPIAFYNNNLLNPKEIFAEYEKTITSHNRYNSDLYYDPCNVDENRINDVTIDGQSAQIVGRDVQFCMTLSSIAQYNGTFQRFLPMFSMINRPRIEEEEDIDDQMFHTLLVILRFLLAMSPDMEKMFESNGGFQLLTGIFNTIKTTSFSPSVPPDLLDIYNSLTLFSLKVQMVEYIWLNFDLWSRLTKQVQIRFYKYALFAAFTTDPKPFQIKTYDFLLYQIQSKIYLDEEPINQHISSTLFNALHNIFINRDDLIEIRTIQWDFFKEVFIPNQATIIFLFMILSYHQDLYQRKLASKVFDYLLDKGSKETFLALKALNGIDSFLPQLNLEYPQNSIYFIRKISVLQRESILEMNSYFDLQKAILTAIALINFEKVDSRDLFNECINHVFDEKGEKFNCPEFIPLLSIFSLYADHSEVEKVYTLFVKAISNDFEKFDLFVNDVDSWQFYLFIFSNSSGDMINLFNEYISRNPEKMNDLIYFVSYIQISKKINMFPLLSKLFNAFLQRVCENKPTYEIIHSVLFTYDISTNGLNEMKMFTKDEIIDLKESLENMTIPSIKINFNPLYDEILYISLCNVLLELMKKREKLMIEFSKDFSVNIFAIYSYLLSKLIINTKNIEYFKEFECRKNENQFLLSSNAIELSQTFMNIAAIEINYEPITSKIDKDDTISTFDSFVDKATLYAKNTNLQPFIQRLSAIASSMQEGKNFISKIDVLTNDQYINSFQNWEKMQQNSRVIVERYNMKLAQSFIRESTLNGGPLSTVPPEQVKWRWANRADSSFRPTFYRVNRYFDDHRKASANRDSMPYNDNSSEQNLTPFKRILDQNVSVVQTPQKHPIAISSFHVTQLTIANQFTGNLSVSEDRIFFEGYGVMDGFGGPVKEKQTKSKFIEVPYESLSFIFTRAHLYEDVACEIFTNINKSYLFVFDSKENRDEFLLFIRKEVDSKSPTDIFKKALFRKRSATIRQEKTNKFDLLAHCRRICSSHVQTISSIDLLVKSGLTEAWQDQIISNFEYLFSLNILSGRSLNDLSKYPVFPWIFSDYTSDAIDLNDPNVYRKLDTPLGAYEPTRLQLIHSFKEDFFDPTEYCLYRTHYSSAASVIGFLIRTEPFTSMHIILQNGRFDHADRLFSSVEKAWNSVSTQMNDFRELIPQFYCDPHFLKNECGFNFGKTMNDEIVSDVKLPNWSNGSAYKFIEIQRAGLESEYVSAHLNDWIDLIFGIYQKSLEKNNLFHMFSYPDCLQSPLIKDEKMRNMAKYHSANFGTCCDQIFTQKHPTRKSSNFIFRSILTDNKNTSENNISHTDNSNSYNNNNAVNNHYNVNNDFNDIPSLDLNQEICYFDNRCMLTSRGELIDFTKYNRSELILLDLKIREKKVYSSIEICKQYSLIFFMPRGGTFIRAVSYNKDGQTNDVKRISHESSSISCFEVFGNRYLLTGGYDCSIHVWSLPSLDLIARLSIQSLPVLSLSGCDDLDFVASIDENHQIWLSSIEQQRFIHTFKINCPFGSRHKLLTLKNGLIVVSSFSSSIGINFLHSNDEKVCKIDIFDTWGNFLKEIDISAAVVKLKAFYTKKSESFIVATLENSKVIIINTTDFVICKEFLEKVDPNFVCVDGNNREILCLCRKGKPHIKTYKV</sequence>
<evidence type="ECO:0000313" key="4">
    <source>
        <dbReference type="Proteomes" id="UP000179807"/>
    </source>
</evidence>
<dbReference type="InterPro" id="IPR013320">
    <property type="entry name" value="ConA-like_dom_sf"/>
</dbReference>
<dbReference type="SMART" id="SM00320">
    <property type="entry name" value="WD40"/>
    <property type="match status" value="2"/>
</dbReference>
<dbReference type="RefSeq" id="XP_068352876.1">
    <property type="nucleotide sequence ID" value="XM_068509267.1"/>
</dbReference>
<dbReference type="SUPFAM" id="SSF50729">
    <property type="entry name" value="PH domain-like"/>
    <property type="match status" value="1"/>
</dbReference>
<dbReference type="OrthoDB" id="10629068at2759"/>
<dbReference type="Gene3D" id="1.10.1540.10">
    <property type="entry name" value="BEACH domain"/>
    <property type="match status" value="1"/>
</dbReference>
<dbReference type="VEuPathDB" id="TrichDB:TRFO_33768"/>
<dbReference type="InterPro" id="IPR023362">
    <property type="entry name" value="PH-BEACH_dom"/>
</dbReference>
<evidence type="ECO:0008006" key="5">
    <source>
        <dbReference type="Google" id="ProtNLM"/>
    </source>
</evidence>
<dbReference type="InterPro" id="IPR000409">
    <property type="entry name" value="BEACH_dom"/>
</dbReference>
<organism evidence="3 4">
    <name type="scientific">Tritrichomonas foetus</name>
    <dbReference type="NCBI Taxonomy" id="1144522"/>
    <lineage>
        <taxon>Eukaryota</taxon>
        <taxon>Metamonada</taxon>
        <taxon>Parabasalia</taxon>
        <taxon>Tritrichomonadida</taxon>
        <taxon>Tritrichomonadidae</taxon>
        <taxon>Tritrichomonas</taxon>
    </lineage>
</organism>
<dbReference type="InterPro" id="IPR036322">
    <property type="entry name" value="WD40_repeat_dom_sf"/>
</dbReference>
<dbReference type="PROSITE" id="PS50197">
    <property type="entry name" value="BEACH"/>
    <property type="match status" value="1"/>
</dbReference>
<dbReference type="Gene3D" id="2.130.10.10">
    <property type="entry name" value="YVTN repeat-like/Quinoprotein amine dehydrogenase"/>
    <property type="match status" value="1"/>
</dbReference>
<accession>A0A1J4JQE6</accession>
<proteinExistence type="predicted"/>
<reference evidence="3" key="1">
    <citation type="submission" date="2016-10" db="EMBL/GenBank/DDBJ databases">
        <authorList>
            <person name="Benchimol M."/>
            <person name="Almeida L.G."/>
            <person name="Vasconcelos A.T."/>
            <person name="Perreira-Neves A."/>
            <person name="Rosa I.A."/>
            <person name="Tasca T."/>
            <person name="Bogo M.R."/>
            <person name="de Souza W."/>
        </authorList>
    </citation>
    <scope>NUCLEOTIDE SEQUENCE [LARGE SCALE GENOMIC DNA]</scope>
    <source>
        <strain evidence="3">K</strain>
    </source>
</reference>
<dbReference type="SUPFAM" id="SSF50978">
    <property type="entry name" value="WD40 repeat-like"/>
    <property type="match status" value="1"/>
</dbReference>
<dbReference type="PANTHER" id="PTHR13743:SF112">
    <property type="entry name" value="BEACH DOMAIN-CONTAINING PROTEIN"/>
    <property type="match status" value="1"/>
</dbReference>
<dbReference type="InterPro" id="IPR050865">
    <property type="entry name" value="BEACH_Domain"/>
</dbReference>
<feature type="domain" description="BEACH-type PH" evidence="2">
    <location>
        <begin position="1852"/>
        <end position="1958"/>
    </location>
</feature>
<dbReference type="Pfam" id="PF02138">
    <property type="entry name" value="Beach"/>
    <property type="match status" value="1"/>
</dbReference>
<evidence type="ECO:0000259" key="2">
    <source>
        <dbReference type="PROSITE" id="PS51783"/>
    </source>
</evidence>
<dbReference type="EMBL" id="MLAK01000990">
    <property type="protein sequence ID" value="OHS99739.1"/>
    <property type="molecule type" value="Genomic_DNA"/>
</dbReference>
<dbReference type="InterPro" id="IPR001680">
    <property type="entry name" value="WD40_rpt"/>
</dbReference>
<dbReference type="Gene3D" id="2.30.29.30">
    <property type="entry name" value="Pleckstrin-homology domain (PH domain)/Phosphotyrosine-binding domain (PTB)"/>
    <property type="match status" value="1"/>
</dbReference>
<dbReference type="InterPro" id="IPR036372">
    <property type="entry name" value="BEACH_dom_sf"/>
</dbReference>
<comment type="caution">
    <text evidence="3">The sequence shown here is derived from an EMBL/GenBank/DDBJ whole genome shotgun (WGS) entry which is preliminary data.</text>
</comment>
<protein>
    <recommendedName>
        <fullName evidence="5">Beige/BEACH domain containing protein</fullName>
    </recommendedName>
</protein>
<keyword evidence="4" id="KW-1185">Reference proteome</keyword>
<gene>
    <name evidence="3" type="ORF">TRFO_33768</name>
</gene>